<dbReference type="Proteomes" id="UP000799764">
    <property type="component" value="Unassembled WGS sequence"/>
</dbReference>
<protein>
    <submittedName>
        <fullName evidence="2">Uncharacterized protein</fullName>
    </submittedName>
</protein>
<gene>
    <name evidence="2" type="ORF">P171DRAFT_196876</name>
</gene>
<keyword evidence="3" id="KW-1185">Reference proteome</keyword>
<proteinExistence type="predicted"/>
<dbReference type="AlphaFoldDB" id="A0A9P4UGY8"/>
<name>A0A9P4UGY8_9PLEO</name>
<comment type="caution">
    <text evidence="2">The sequence shown here is derived from an EMBL/GenBank/DDBJ whole genome shotgun (WGS) entry which is preliminary data.</text>
</comment>
<reference evidence="2" key="1">
    <citation type="journal article" date="2020" name="Stud. Mycol.">
        <title>101 Dothideomycetes genomes: a test case for predicting lifestyles and emergence of pathogens.</title>
        <authorList>
            <person name="Haridas S."/>
            <person name="Albert R."/>
            <person name="Binder M."/>
            <person name="Bloem J."/>
            <person name="Labutti K."/>
            <person name="Salamov A."/>
            <person name="Andreopoulos B."/>
            <person name="Baker S."/>
            <person name="Barry K."/>
            <person name="Bills G."/>
            <person name="Bluhm B."/>
            <person name="Cannon C."/>
            <person name="Castanera R."/>
            <person name="Culley D."/>
            <person name="Daum C."/>
            <person name="Ezra D."/>
            <person name="Gonzalez J."/>
            <person name="Henrissat B."/>
            <person name="Kuo A."/>
            <person name="Liang C."/>
            <person name="Lipzen A."/>
            <person name="Lutzoni F."/>
            <person name="Magnuson J."/>
            <person name="Mondo S."/>
            <person name="Nolan M."/>
            <person name="Ohm R."/>
            <person name="Pangilinan J."/>
            <person name="Park H.-J."/>
            <person name="Ramirez L."/>
            <person name="Alfaro M."/>
            <person name="Sun H."/>
            <person name="Tritt A."/>
            <person name="Yoshinaga Y."/>
            <person name="Zwiers L.-H."/>
            <person name="Turgeon B."/>
            <person name="Goodwin S."/>
            <person name="Spatafora J."/>
            <person name="Crous P."/>
            <person name="Grigoriev I."/>
        </authorList>
    </citation>
    <scope>NUCLEOTIDE SEQUENCE</scope>
    <source>
        <strain evidence="2">CBS 690.94</strain>
    </source>
</reference>
<dbReference type="EMBL" id="MU001494">
    <property type="protein sequence ID" value="KAF2449630.1"/>
    <property type="molecule type" value="Genomic_DNA"/>
</dbReference>
<evidence type="ECO:0000313" key="2">
    <source>
        <dbReference type="EMBL" id="KAF2449630.1"/>
    </source>
</evidence>
<evidence type="ECO:0000256" key="1">
    <source>
        <dbReference type="SAM" id="MobiDB-lite"/>
    </source>
</evidence>
<evidence type="ECO:0000313" key="3">
    <source>
        <dbReference type="Proteomes" id="UP000799764"/>
    </source>
</evidence>
<feature type="region of interest" description="Disordered" evidence="1">
    <location>
        <begin position="111"/>
        <end position="135"/>
    </location>
</feature>
<sequence>MANIQVRGVGGLSEGARGLFVWFAVGKRGSVFVEEVFHLNGRCCVLCAGHLEGKWGGYSLLSGRVSCGEKSPGAEAITRSCWRRGACLWCVSVAETKCRLVKSQAPTQVEVRAKNSGRPPLASEASPAVSPPLRKSFRPQCSPGCLTSCRGSRYETISFPVGSPTTT</sequence>
<organism evidence="2 3">
    <name type="scientific">Karstenula rhodostoma CBS 690.94</name>
    <dbReference type="NCBI Taxonomy" id="1392251"/>
    <lineage>
        <taxon>Eukaryota</taxon>
        <taxon>Fungi</taxon>
        <taxon>Dikarya</taxon>
        <taxon>Ascomycota</taxon>
        <taxon>Pezizomycotina</taxon>
        <taxon>Dothideomycetes</taxon>
        <taxon>Pleosporomycetidae</taxon>
        <taxon>Pleosporales</taxon>
        <taxon>Massarineae</taxon>
        <taxon>Didymosphaeriaceae</taxon>
        <taxon>Karstenula</taxon>
    </lineage>
</organism>
<accession>A0A9P4UGY8</accession>